<dbReference type="InterPro" id="IPR050707">
    <property type="entry name" value="HTH_MetabolicPath_Reg"/>
</dbReference>
<feature type="domain" description="IclR-ED" evidence="6">
    <location>
        <begin position="87"/>
        <end position="254"/>
    </location>
</feature>
<dbReference type="InterPro" id="IPR036390">
    <property type="entry name" value="WH_DNA-bd_sf"/>
</dbReference>
<organism evidence="7 8">
    <name type="scientific">Rhodococcus koreensis</name>
    <dbReference type="NCBI Taxonomy" id="99653"/>
    <lineage>
        <taxon>Bacteria</taxon>
        <taxon>Bacillati</taxon>
        <taxon>Actinomycetota</taxon>
        <taxon>Actinomycetes</taxon>
        <taxon>Mycobacteriales</taxon>
        <taxon>Nocardiaceae</taxon>
        <taxon>Rhodococcus</taxon>
    </lineage>
</organism>
<dbReference type="SMART" id="SM00346">
    <property type="entry name" value="HTH_ICLR"/>
    <property type="match status" value="1"/>
</dbReference>
<accession>A0A1H4T0C9</accession>
<evidence type="ECO:0000313" key="8">
    <source>
        <dbReference type="Proteomes" id="UP000183561"/>
    </source>
</evidence>
<dbReference type="EMBL" id="FNSV01000005">
    <property type="protein sequence ID" value="SEC49915.1"/>
    <property type="molecule type" value="Genomic_DNA"/>
</dbReference>
<reference evidence="8" key="1">
    <citation type="submission" date="2016-10" db="EMBL/GenBank/DDBJ databases">
        <authorList>
            <person name="Varghese N."/>
            <person name="Submissions S."/>
        </authorList>
    </citation>
    <scope>NUCLEOTIDE SEQUENCE [LARGE SCALE GENOMIC DNA]</scope>
    <source>
        <strain evidence="8">DSM 44498</strain>
    </source>
</reference>
<dbReference type="RefSeq" id="WP_072938778.1">
    <property type="nucleotide sequence ID" value="NZ_FNSV01000005.1"/>
</dbReference>
<dbReference type="InterPro" id="IPR036388">
    <property type="entry name" value="WH-like_DNA-bd_sf"/>
</dbReference>
<keyword evidence="8" id="KW-1185">Reference proteome</keyword>
<dbReference type="PANTHER" id="PTHR30136:SF24">
    <property type="entry name" value="HTH-TYPE TRANSCRIPTIONAL REPRESSOR ALLR"/>
    <property type="match status" value="1"/>
</dbReference>
<dbReference type="AlphaFoldDB" id="A0A1H4T0C9"/>
<dbReference type="Pfam" id="PF09339">
    <property type="entry name" value="HTH_IclR"/>
    <property type="match status" value="1"/>
</dbReference>
<evidence type="ECO:0000313" key="7">
    <source>
        <dbReference type="EMBL" id="SEC49915.1"/>
    </source>
</evidence>
<proteinExistence type="predicted"/>
<evidence type="ECO:0000256" key="1">
    <source>
        <dbReference type="ARBA" id="ARBA00023015"/>
    </source>
</evidence>
<dbReference type="GO" id="GO:0045892">
    <property type="term" value="P:negative regulation of DNA-templated transcription"/>
    <property type="evidence" value="ECO:0007669"/>
    <property type="project" value="TreeGrafter"/>
</dbReference>
<feature type="region of interest" description="Disordered" evidence="4">
    <location>
        <begin position="1"/>
        <end position="21"/>
    </location>
</feature>
<keyword evidence="2 7" id="KW-0238">DNA-binding</keyword>
<dbReference type="SUPFAM" id="SSF46785">
    <property type="entry name" value="Winged helix' DNA-binding domain"/>
    <property type="match status" value="1"/>
</dbReference>
<dbReference type="Gene3D" id="3.30.450.40">
    <property type="match status" value="1"/>
</dbReference>
<dbReference type="OrthoDB" id="4474604at2"/>
<evidence type="ECO:0000256" key="3">
    <source>
        <dbReference type="ARBA" id="ARBA00023163"/>
    </source>
</evidence>
<gene>
    <name evidence="7" type="ORF">SAMN04490239_4318</name>
</gene>
<name>A0A1H4T0C9_9NOCA</name>
<evidence type="ECO:0000259" key="6">
    <source>
        <dbReference type="PROSITE" id="PS51078"/>
    </source>
</evidence>
<dbReference type="Gene3D" id="1.10.10.10">
    <property type="entry name" value="Winged helix-like DNA-binding domain superfamily/Winged helix DNA-binding domain"/>
    <property type="match status" value="1"/>
</dbReference>
<dbReference type="Proteomes" id="UP000183561">
    <property type="component" value="Unassembled WGS sequence"/>
</dbReference>
<dbReference type="InterPro" id="IPR005471">
    <property type="entry name" value="Tscrpt_reg_IclR_N"/>
</dbReference>
<dbReference type="PANTHER" id="PTHR30136">
    <property type="entry name" value="HELIX-TURN-HELIX TRANSCRIPTIONAL REGULATOR, ICLR FAMILY"/>
    <property type="match status" value="1"/>
</dbReference>
<dbReference type="InterPro" id="IPR014757">
    <property type="entry name" value="Tscrpt_reg_IclR_C"/>
</dbReference>
<sequence>MTKAEVPGSGTTDERGEQTGEQLVPAVSRATRVLETLVQQSAGATLTELAKRCALAKSTASVLLRTMVVEGLVVYDQETRRYNLGPLLVEFGVAAIARTSAVAASRTYMEWLAERTELACLAIQPMPDGHFTAIAKIESRKAVKVTIEVGSRFDRTTPLISRLAAAWPGRGCPGPVSFPDSELEQLRAQGYGAVYGEYRPELNVLGVPVFDRDGVPCLFIALLGMGDDLTVEGVAGIADYLVTASREISSRIGGHIPADYPTPAGAPDLDAGRG</sequence>
<dbReference type="GO" id="GO:0003677">
    <property type="term" value="F:DNA binding"/>
    <property type="evidence" value="ECO:0007669"/>
    <property type="project" value="UniProtKB-KW"/>
</dbReference>
<dbReference type="PROSITE" id="PS51077">
    <property type="entry name" value="HTH_ICLR"/>
    <property type="match status" value="1"/>
</dbReference>
<dbReference type="InterPro" id="IPR029016">
    <property type="entry name" value="GAF-like_dom_sf"/>
</dbReference>
<evidence type="ECO:0000259" key="5">
    <source>
        <dbReference type="PROSITE" id="PS51077"/>
    </source>
</evidence>
<evidence type="ECO:0000256" key="4">
    <source>
        <dbReference type="SAM" id="MobiDB-lite"/>
    </source>
</evidence>
<dbReference type="SUPFAM" id="SSF55781">
    <property type="entry name" value="GAF domain-like"/>
    <property type="match status" value="1"/>
</dbReference>
<dbReference type="PROSITE" id="PS51078">
    <property type="entry name" value="ICLR_ED"/>
    <property type="match status" value="1"/>
</dbReference>
<keyword evidence="1" id="KW-0805">Transcription regulation</keyword>
<dbReference type="GO" id="GO:0003700">
    <property type="term" value="F:DNA-binding transcription factor activity"/>
    <property type="evidence" value="ECO:0007669"/>
    <property type="project" value="TreeGrafter"/>
</dbReference>
<feature type="domain" description="HTH iclR-type" evidence="5">
    <location>
        <begin position="24"/>
        <end position="86"/>
    </location>
</feature>
<evidence type="ECO:0000256" key="2">
    <source>
        <dbReference type="ARBA" id="ARBA00023125"/>
    </source>
</evidence>
<protein>
    <submittedName>
        <fullName evidence="7">DNA-binding transcriptional regulator, IclR family</fullName>
    </submittedName>
</protein>
<keyword evidence="3" id="KW-0804">Transcription</keyword>